<keyword evidence="2" id="KW-1185">Reference proteome</keyword>
<accession>A0A7Y0ENG0</accession>
<comment type="caution">
    <text evidence="1">The sequence shown here is derived from an EMBL/GenBank/DDBJ whole genome shotgun (WGS) entry which is preliminary data.</text>
</comment>
<dbReference type="Proteomes" id="UP000532194">
    <property type="component" value="Unassembled WGS sequence"/>
</dbReference>
<dbReference type="AlphaFoldDB" id="A0A7Y0ENG0"/>
<name>A0A7Y0ENG0_9BIFI</name>
<dbReference type="EMBL" id="JAAIII010000002">
    <property type="protein sequence ID" value="NMM93460.1"/>
    <property type="molecule type" value="Genomic_DNA"/>
</dbReference>
<reference evidence="1 2" key="1">
    <citation type="submission" date="2020-02" db="EMBL/GenBank/DDBJ databases">
        <title>Characterization of phylogenetic diversity of novel bifidobacterial species isolated in Czech ZOOs.</title>
        <authorList>
            <person name="Lugli G.A."/>
            <person name="Vera N.B."/>
            <person name="Ventura M."/>
        </authorList>
    </citation>
    <scope>NUCLEOTIDE SEQUENCE [LARGE SCALE GENOMIC DNA]</scope>
    <source>
        <strain evidence="1 2">DSM 109957</strain>
    </source>
</reference>
<gene>
    <name evidence="1" type="ORF">G1C95_0645</name>
</gene>
<proteinExistence type="predicted"/>
<sequence>MTGHEDHIVVTEYDRHGLRWWCSCGYDTDNLKELRNHLNRKEDHDRPMREQ</sequence>
<evidence type="ECO:0008006" key="3">
    <source>
        <dbReference type="Google" id="ProtNLM"/>
    </source>
</evidence>
<organism evidence="1 2">
    <name type="scientific">Bifidobacterium oedipodis</name>
    <dbReference type="NCBI Taxonomy" id="2675322"/>
    <lineage>
        <taxon>Bacteria</taxon>
        <taxon>Bacillati</taxon>
        <taxon>Actinomycetota</taxon>
        <taxon>Actinomycetes</taxon>
        <taxon>Bifidobacteriales</taxon>
        <taxon>Bifidobacteriaceae</taxon>
        <taxon>Bifidobacterium</taxon>
    </lineage>
</organism>
<evidence type="ECO:0000313" key="1">
    <source>
        <dbReference type="EMBL" id="NMM93460.1"/>
    </source>
</evidence>
<evidence type="ECO:0000313" key="2">
    <source>
        <dbReference type="Proteomes" id="UP000532194"/>
    </source>
</evidence>
<protein>
    <recommendedName>
        <fullName evidence="3">C2H2-type domain-containing protein</fullName>
    </recommendedName>
</protein>
<dbReference type="RefSeq" id="WP_169171532.1">
    <property type="nucleotide sequence ID" value="NZ_JAAIII010000002.1"/>
</dbReference>